<organism evidence="1 2">
    <name type="scientific">Teichococcus vastitatis</name>
    <dbReference type="NCBI Taxonomy" id="2307076"/>
    <lineage>
        <taxon>Bacteria</taxon>
        <taxon>Pseudomonadati</taxon>
        <taxon>Pseudomonadota</taxon>
        <taxon>Alphaproteobacteria</taxon>
        <taxon>Acetobacterales</taxon>
        <taxon>Roseomonadaceae</taxon>
        <taxon>Roseomonas</taxon>
    </lineage>
</organism>
<accession>A0ABS9W8C5</accession>
<sequence length="97" mass="10110">MPVVITHPSDGVYVGHALDLAFWTLLDAAGQAEVVTFTDEAEAREHVANWDERNNPASYGYVAVSAGRYAGVEALAAAGLSHLVGDLLENALSVGSA</sequence>
<keyword evidence="2" id="KW-1185">Reference proteome</keyword>
<evidence type="ECO:0000313" key="1">
    <source>
        <dbReference type="EMBL" id="MCI0755471.1"/>
    </source>
</evidence>
<proteinExistence type="predicted"/>
<name>A0ABS9W8C5_9PROT</name>
<gene>
    <name evidence="1" type="ORF">MON41_17265</name>
</gene>
<evidence type="ECO:0000313" key="2">
    <source>
        <dbReference type="Proteomes" id="UP001201985"/>
    </source>
</evidence>
<dbReference type="EMBL" id="JALBUU010000030">
    <property type="protein sequence ID" value="MCI0755471.1"/>
    <property type="molecule type" value="Genomic_DNA"/>
</dbReference>
<dbReference type="Proteomes" id="UP001201985">
    <property type="component" value="Unassembled WGS sequence"/>
</dbReference>
<reference evidence="1 2" key="1">
    <citation type="submission" date="2022-03" db="EMBL/GenBank/DDBJ databases">
        <title>Complete genome analysis of Roseomonas KG 17.1 : a prolific producer of plant growth promoters.</title>
        <authorList>
            <person name="Saadouli I."/>
            <person name="Najjari A."/>
            <person name="Mosbah A."/>
            <person name="Ouzari H.I."/>
        </authorList>
    </citation>
    <scope>NUCLEOTIDE SEQUENCE [LARGE SCALE GENOMIC DNA]</scope>
    <source>
        <strain evidence="1 2">KG17-1</strain>
    </source>
</reference>
<dbReference type="RefSeq" id="WP_120010740.1">
    <property type="nucleotide sequence ID" value="NZ_JALBUU010000030.1"/>
</dbReference>
<protein>
    <submittedName>
        <fullName evidence="1">Uncharacterized protein</fullName>
    </submittedName>
</protein>
<comment type="caution">
    <text evidence="1">The sequence shown here is derived from an EMBL/GenBank/DDBJ whole genome shotgun (WGS) entry which is preliminary data.</text>
</comment>